<keyword evidence="4" id="KW-0560">Oxidoreductase</keyword>
<evidence type="ECO:0000256" key="4">
    <source>
        <dbReference type="ARBA" id="ARBA00023002"/>
    </source>
</evidence>
<dbReference type="Pfam" id="PF00067">
    <property type="entry name" value="p450"/>
    <property type="match status" value="1"/>
</dbReference>
<sequence>MENSEAAELVESGKLDLLDGDFYAGDPEPVYAYLRDKRPVYFDATNELWGISRYQDIVAIEKDARIWKNSGGYRPNIEADPSIIGLDDPEHTERRRLVARRFTPRAVEAHTAHIQEIVNELLDAISDKGAAEVVEQIAAPLPARMIGVLLGFPENQWPKLVHWSETTIALGGGPRYVSDEGIMAAVEFAEAALAVSEQRRATPGDDLLSVWTKAEVGGCPLSSDNIASDALLLLDGGAETTRTVIANGINTLIQHPEQQDLLRREPERMTVAVEELIRWTTPILNMCRVATKDTEVAGVPIAKGQQVVLMYSSANRDEKIFENPDRFDVTRAPNPHITFGFGTHFCLGASLARLELKIMFTELLARFDRWAWADETGPRRLPNSFVRGITEFPITFRSIA</sequence>
<dbReference type="PANTHER" id="PTHR46696:SF4">
    <property type="entry name" value="BIOTIN BIOSYNTHESIS CYTOCHROME P450"/>
    <property type="match status" value="1"/>
</dbReference>
<evidence type="ECO:0000256" key="2">
    <source>
        <dbReference type="ARBA" id="ARBA00022617"/>
    </source>
</evidence>
<evidence type="ECO:0000313" key="9">
    <source>
        <dbReference type="EMBL" id="CAB5029849.1"/>
    </source>
</evidence>
<dbReference type="CDD" id="cd11033">
    <property type="entry name" value="CYP142-like"/>
    <property type="match status" value="1"/>
</dbReference>
<dbReference type="EMBL" id="CAFBPQ010000047">
    <property type="protein sequence ID" value="CAB5029849.1"/>
    <property type="molecule type" value="Genomic_DNA"/>
</dbReference>
<dbReference type="SUPFAM" id="SSF48264">
    <property type="entry name" value="Cytochrome P450"/>
    <property type="match status" value="1"/>
</dbReference>
<dbReference type="AlphaFoldDB" id="A0A6J6RSN7"/>
<dbReference type="InterPro" id="IPR002397">
    <property type="entry name" value="Cyt_P450_B"/>
</dbReference>
<name>A0A6J6RSN7_9ZZZZ</name>
<comment type="similarity">
    <text evidence="1">Belongs to the cytochrome P450 family.</text>
</comment>
<proteinExistence type="inferred from homology"/>
<evidence type="ECO:0000256" key="3">
    <source>
        <dbReference type="ARBA" id="ARBA00022723"/>
    </source>
</evidence>
<evidence type="ECO:0000256" key="6">
    <source>
        <dbReference type="ARBA" id="ARBA00023033"/>
    </source>
</evidence>
<protein>
    <submittedName>
        <fullName evidence="7">Unannotated protein</fullName>
    </submittedName>
</protein>
<evidence type="ECO:0000256" key="5">
    <source>
        <dbReference type="ARBA" id="ARBA00023004"/>
    </source>
</evidence>
<dbReference type="GO" id="GO:0020037">
    <property type="term" value="F:heme binding"/>
    <property type="evidence" value="ECO:0007669"/>
    <property type="project" value="InterPro"/>
</dbReference>
<dbReference type="FunFam" id="1.10.630.10:FF:000018">
    <property type="entry name" value="Cytochrome P450 monooxygenase"/>
    <property type="match status" value="1"/>
</dbReference>
<dbReference type="GO" id="GO:0005506">
    <property type="term" value="F:iron ion binding"/>
    <property type="evidence" value="ECO:0007669"/>
    <property type="project" value="InterPro"/>
</dbReference>
<organism evidence="7">
    <name type="scientific">freshwater metagenome</name>
    <dbReference type="NCBI Taxonomy" id="449393"/>
    <lineage>
        <taxon>unclassified sequences</taxon>
        <taxon>metagenomes</taxon>
        <taxon>ecological metagenomes</taxon>
    </lineage>
</organism>
<dbReference type="PROSITE" id="PS00086">
    <property type="entry name" value="CYTOCHROME_P450"/>
    <property type="match status" value="1"/>
</dbReference>
<dbReference type="EMBL" id="CAFBMM010000007">
    <property type="protein sequence ID" value="CAB4898199.1"/>
    <property type="molecule type" value="Genomic_DNA"/>
</dbReference>
<dbReference type="GO" id="GO:0036199">
    <property type="term" value="F:cholest-4-en-3-one 26-monooxygenase activity"/>
    <property type="evidence" value="ECO:0007669"/>
    <property type="project" value="TreeGrafter"/>
</dbReference>
<reference evidence="7" key="1">
    <citation type="submission" date="2020-05" db="EMBL/GenBank/DDBJ databases">
        <authorList>
            <person name="Chiriac C."/>
            <person name="Salcher M."/>
            <person name="Ghai R."/>
            <person name="Kavagutti S V."/>
        </authorList>
    </citation>
    <scope>NUCLEOTIDE SEQUENCE</scope>
</reference>
<dbReference type="PRINTS" id="PR00359">
    <property type="entry name" value="BP450"/>
</dbReference>
<evidence type="ECO:0000256" key="1">
    <source>
        <dbReference type="ARBA" id="ARBA00010617"/>
    </source>
</evidence>
<evidence type="ECO:0000313" key="7">
    <source>
        <dbReference type="EMBL" id="CAB4725466.1"/>
    </source>
</evidence>
<dbReference type="GO" id="GO:0006707">
    <property type="term" value="P:cholesterol catabolic process"/>
    <property type="evidence" value="ECO:0007669"/>
    <property type="project" value="TreeGrafter"/>
</dbReference>
<dbReference type="PANTHER" id="PTHR46696">
    <property type="entry name" value="P450, PUTATIVE (EUROFUNG)-RELATED"/>
    <property type="match status" value="1"/>
</dbReference>
<accession>A0A6J6RSN7</accession>
<dbReference type="InterPro" id="IPR017972">
    <property type="entry name" value="Cyt_P450_CS"/>
</dbReference>
<keyword evidence="2" id="KW-0349">Heme</keyword>
<keyword evidence="6" id="KW-0503">Monooxygenase</keyword>
<gene>
    <name evidence="7" type="ORF">UFOPK2683_00949</name>
    <name evidence="8" type="ORF">UFOPK3605_00327</name>
    <name evidence="9" type="ORF">UFOPK4121_01258</name>
</gene>
<keyword evidence="3" id="KW-0479">Metal-binding</keyword>
<keyword evidence="5" id="KW-0408">Iron</keyword>
<dbReference type="Gene3D" id="1.10.630.10">
    <property type="entry name" value="Cytochrome P450"/>
    <property type="match status" value="1"/>
</dbReference>
<evidence type="ECO:0000313" key="8">
    <source>
        <dbReference type="EMBL" id="CAB4898199.1"/>
    </source>
</evidence>
<dbReference type="InterPro" id="IPR001128">
    <property type="entry name" value="Cyt_P450"/>
</dbReference>
<dbReference type="EMBL" id="CAEZYK010000049">
    <property type="protein sequence ID" value="CAB4725466.1"/>
    <property type="molecule type" value="Genomic_DNA"/>
</dbReference>
<dbReference type="InterPro" id="IPR036396">
    <property type="entry name" value="Cyt_P450_sf"/>
</dbReference>
<dbReference type="GO" id="GO:0008395">
    <property type="term" value="F:steroid hydroxylase activity"/>
    <property type="evidence" value="ECO:0007669"/>
    <property type="project" value="TreeGrafter"/>
</dbReference>